<evidence type="ECO:0000256" key="9">
    <source>
        <dbReference type="ARBA" id="ARBA00023015"/>
    </source>
</evidence>
<keyword evidence="4" id="KW-0813">Transport</keyword>
<evidence type="ECO:0000256" key="11">
    <source>
        <dbReference type="ARBA" id="ARBA00023136"/>
    </source>
</evidence>
<evidence type="ECO:0000256" key="7">
    <source>
        <dbReference type="ARBA" id="ARBA00022989"/>
    </source>
</evidence>
<dbReference type="PANTHER" id="PTHR46408">
    <property type="entry name" value="BASIC LEUCINE ZIPPER 63"/>
    <property type="match status" value="1"/>
</dbReference>
<reference evidence="17 18" key="1">
    <citation type="submission" date="2021-05" db="EMBL/GenBank/DDBJ databases">
        <title>Genome Assembly of Synthetic Allotetraploid Brassica napus Reveals Homoeologous Exchanges between Subgenomes.</title>
        <authorList>
            <person name="Davis J.T."/>
        </authorList>
    </citation>
    <scope>NUCLEOTIDE SEQUENCE [LARGE SCALE GENOMIC DNA]</scope>
    <source>
        <strain evidence="18">cv. Da-Ae</strain>
        <tissue evidence="17">Seedling</tissue>
    </source>
</reference>
<feature type="domain" description="BZIP" evidence="16">
    <location>
        <begin position="159"/>
        <end position="210"/>
    </location>
</feature>
<dbReference type="SUPFAM" id="SSF57959">
    <property type="entry name" value="Leucine zipper domain"/>
    <property type="match status" value="1"/>
</dbReference>
<evidence type="ECO:0000313" key="17">
    <source>
        <dbReference type="EMBL" id="KAH0899889.1"/>
    </source>
</evidence>
<dbReference type="InterPro" id="IPR004827">
    <property type="entry name" value="bZIP"/>
</dbReference>
<dbReference type="NCBIfam" id="NF011429">
    <property type="entry name" value="PRK14857.1"/>
    <property type="match status" value="1"/>
</dbReference>
<comment type="caution">
    <text evidence="17">The sequence shown here is derived from an EMBL/GenBank/DDBJ whole genome shotgun (WGS) entry which is preliminary data.</text>
</comment>
<dbReference type="PROSITE" id="PS00036">
    <property type="entry name" value="BZIP_BASIC"/>
    <property type="match status" value="1"/>
</dbReference>
<dbReference type="InterPro" id="IPR046347">
    <property type="entry name" value="bZIP_sf"/>
</dbReference>
<evidence type="ECO:0000313" key="18">
    <source>
        <dbReference type="Proteomes" id="UP000824890"/>
    </source>
</evidence>
<comment type="similarity">
    <text evidence="3">Belongs to the bZIP family.</text>
</comment>
<dbReference type="NCBIfam" id="TIGR01411">
    <property type="entry name" value="tatAE"/>
    <property type="match status" value="1"/>
</dbReference>
<keyword evidence="10" id="KW-0238">DNA-binding</keyword>
<evidence type="ECO:0000256" key="14">
    <source>
        <dbReference type="SAM" id="Coils"/>
    </source>
</evidence>
<accession>A0ABQ8B531</accession>
<comment type="subcellular location">
    <subcellularLocation>
        <location evidence="2">Membrane</location>
        <topology evidence="2">Single-pass membrane protein</topology>
    </subcellularLocation>
    <subcellularLocation>
        <location evidence="1">Nucleus</location>
    </subcellularLocation>
</comment>
<feature type="coiled-coil region" evidence="14">
    <location>
        <begin position="170"/>
        <end position="239"/>
    </location>
</feature>
<evidence type="ECO:0000256" key="6">
    <source>
        <dbReference type="ARBA" id="ARBA00022927"/>
    </source>
</evidence>
<evidence type="ECO:0000256" key="4">
    <source>
        <dbReference type="ARBA" id="ARBA00022448"/>
    </source>
</evidence>
<organism evidence="17 18">
    <name type="scientific">Brassica napus</name>
    <name type="common">Rape</name>
    <dbReference type="NCBI Taxonomy" id="3708"/>
    <lineage>
        <taxon>Eukaryota</taxon>
        <taxon>Viridiplantae</taxon>
        <taxon>Streptophyta</taxon>
        <taxon>Embryophyta</taxon>
        <taxon>Tracheophyta</taxon>
        <taxon>Spermatophyta</taxon>
        <taxon>Magnoliopsida</taxon>
        <taxon>eudicotyledons</taxon>
        <taxon>Gunneridae</taxon>
        <taxon>Pentapetalae</taxon>
        <taxon>rosids</taxon>
        <taxon>malvids</taxon>
        <taxon>Brassicales</taxon>
        <taxon>Brassicaceae</taxon>
        <taxon>Brassiceae</taxon>
        <taxon>Brassica</taxon>
    </lineage>
</organism>
<evidence type="ECO:0000256" key="10">
    <source>
        <dbReference type="ARBA" id="ARBA00023125"/>
    </source>
</evidence>
<protein>
    <recommendedName>
        <fullName evidence="16">BZIP domain-containing protein</fullName>
    </recommendedName>
</protein>
<dbReference type="InterPro" id="IPR003369">
    <property type="entry name" value="TatA/B/E"/>
</dbReference>
<keyword evidence="7" id="KW-1133">Transmembrane helix</keyword>
<dbReference type="Gene3D" id="1.20.5.3310">
    <property type="match status" value="1"/>
</dbReference>
<dbReference type="Pfam" id="PF02416">
    <property type="entry name" value="TatA_B_E"/>
    <property type="match status" value="1"/>
</dbReference>
<keyword evidence="6" id="KW-0653">Protein transport</keyword>
<feature type="region of interest" description="Disordered" evidence="15">
    <location>
        <begin position="100"/>
        <end position="156"/>
    </location>
</feature>
<dbReference type="HAMAP" id="MF_00236">
    <property type="entry name" value="TatA_E"/>
    <property type="match status" value="1"/>
</dbReference>
<feature type="compositionally biased region" description="Polar residues" evidence="15">
    <location>
        <begin position="256"/>
        <end position="287"/>
    </location>
</feature>
<evidence type="ECO:0000256" key="1">
    <source>
        <dbReference type="ARBA" id="ARBA00004123"/>
    </source>
</evidence>
<evidence type="ECO:0000256" key="12">
    <source>
        <dbReference type="ARBA" id="ARBA00023163"/>
    </source>
</evidence>
<dbReference type="Pfam" id="PF12498">
    <property type="entry name" value="bZIP_C"/>
    <property type="match status" value="2"/>
</dbReference>
<dbReference type="PROSITE" id="PS50217">
    <property type="entry name" value="BZIP"/>
    <property type="match status" value="1"/>
</dbReference>
<evidence type="ECO:0000256" key="5">
    <source>
        <dbReference type="ARBA" id="ARBA00022692"/>
    </source>
</evidence>
<keyword evidence="18" id="KW-1185">Reference proteome</keyword>
<evidence type="ECO:0000256" key="8">
    <source>
        <dbReference type="ARBA" id="ARBA00023010"/>
    </source>
</evidence>
<dbReference type="Proteomes" id="UP000824890">
    <property type="component" value="Unassembled WGS sequence"/>
</dbReference>
<feature type="region of interest" description="Disordered" evidence="15">
    <location>
        <begin position="421"/>
        <end position="464"/>
    </location>
</feature>
<evidence type="ECO:0000256" key="15">
    <source>
        <dbReference type="SAM" id="MobiDB-lite"/>
    </source>
</evidence>
<dbReference type="Pfam" id="PF00170">
    <property type="entry name" value="bZIP_1"/>
    <property type="match status" value="1"/>
</dbReference>
<evidence type="ECO:0000259" key="16">
    <source>
        <dbReference type="PROSITE" id="PS50217"/>
    </source>
</evidence>
<feature type="compositionally biased region" description="Basic and acidic residues" evidence="15">
    <location>
        <begin position="443"/>
        <end position="458"/>
    </location>
</feature>
<dbReference type="InterPro" id="IPR006312">
    <property type="entry name" value="TatA/E"/>
</dbReference>
<keyword evidence="13" id="KW-0539">Nucleus</keyword>
<keyword evidence="5" id="KW-0812">Transmembrane</keyword>
<name>A0ABQ8B531_BRANA</name>
<keyword evidence="9" id="KW-0805">Transcription regulation</keyword>
<keyword evidence="11" id="KW-0472">Membrane</keyword>
<gene>
    <name evidence="17" type="ORF">HID58_049457</name>
</gene>
<proteinExistence type="inferred from homology"/>
<dbReference type="SMART" id="SM00338">
    <property type="entry name" value="BRLZ"/>
    <property type="match status" value="1"/>
</dbReference>
<evidence type="ECO:0000256" key="13">
    <source>
        <dbReference type="ARBA" id="ARBA00023242"/>
    </source>
</evidence>
<evidence type="ECO:0000256" key="2">
    <source>
        <dbReference type="ARBA" id="ARBA00004167"/>
    </source>
</evidence>
<sequence length="464" mass="50438">MEKTLSVEEISCNHLWSELAEETNGTTAKGVMNRSDSEWAFQRFIQESSSAGEAAYGVSVSGPPSPSVPVDSEEYREFLKSKLNLACAAVAMKRGVFSKPQDTSVRSENGGAYTSTASDQGSLASSKATPVMSSAITSGSELSGDEEEADGETNMNPTNIKRVKRMLSNRESARRSRRRKQAHLSELETQVSQLRVENSNLMKGLTDVTQTFNDAAVENRVLKANIETLRAKVKMAEETVKRLTGFNPMFQTMPQVSTVSNPSETSGSVDTSVQVTTPEISSGNKNKALTGCKMNRTESMRRVASLEHLQKRIRSVVMATNVATLSSLTAVSLPLSSSRSSFYYNCFTVTTRPYTRSLVAFRPEQRRNALTCNALFGLGVPELAVIAGVAALLFGPKKLPEIGKSLGKTVKSFQQAAKEFESELKTEPEDSVADSSPIAMSNKAEEKPEVSSSSKDKCINMTRL</sequence>
<dbReference type="EMBL" id="JAGKQM010000012">
    <property type="protein sequence ID" value="KAH0899889.1"/>
    <property type="molecule type" value="Genomic_DNA"/>
</dbReference>
<keyword evidence="8" id="KW-0811">Translocation</keyword>
<dbReference type="Gene3D" id="1.20.5.170">
    <property type="match status" value="1"/>
</dbReference>
<dbReference type="InterPro" id="IPR020983">
    <property type="entry name" value="Basic_leucine-zipper_C"/>
</dbReference>
<keyword evidence="14" id="KW-0175">Coiled coil</keyword>
<evidence type="ECO:0000256" key="3">
    <source>
        <dbReference type="ARBA" id="ARBA00007163"/>
    </source>
</evidence>
<feature type="region of interest" description="Disordered" evidence="15">
    <location>
        <begin position="256"/>
        <end position="289"/>
    </location>
</feature>
<dbReference type="PANTHER" id="PTHR46408:SF21">
    <property type="entry name" value="BZIP DOMAIN-CONTAINING PROTEIN"/>
    <property type="match status" value="1"/>
</dbReference>
<keyword evidence="12" id="KW-0804">Transcription</keyword>
<feature type="compositionally biased region" description="Polar residues" evidence="15">
    <location>
        <begin position="100"/>
        <end position="141"/>
    </location>
</feature>